<comment type="caution">
    <text evidence="2">The sequence shown here is derived from an EMBL/GenBank/DDBJ whole genome shotgun (WGS) entry which is preliminary data.</text>
</comment>
<dbReference type="Proteomes" id="UP001153069">
    <property type="component" value="Unassembled WGS sequence"/>
</dbReference>
<proteinExistence type="predicted"/>
<evidence type="ECO:0000313" key="3">
    <source>
        <dbReference type="Proteomes" id="UP001153069"/>
    </source>
</evidence>
<protein>
    <submittedName>
        <fullName evidence="2">Uncharacterized protein</fullName>
    </submittedName>
</protein>
<dbReference type="AlphaFoldDB" id="A0A9N8DFC7"/>
<evidence type="ECO:0000256" key="1">
    <source>
        <dbReference type="SAM" id="MobiDB-lite"/>
    </source>
</evidence>
<feature type="compositionally biased region" description="Polar residues" evidence="1">
    <location>
        <begin position="116"/>
        <end position="125"/>
    </location>
</feature>
<feature type="region of interest" description="Disordered" evidence="1">
    <location>
        <begin position="100"/>
        <end position="125"/>
    </location>
</feature>
<organism evidence="2 3">
    <name type="scientific">Seminavis robusta</name>
    <dbReference type="NCBI Taxonomy" id="568900"/>
    <lineage>
        <taxon>Eukaryota</taxon>
        <taxon>Sar</taxon>
        <taxon>Stramenopiles</taxon>
        <taxon>Ochrophyta</taxon>
        <taxon>Bacillariophyta</taxon>
        <taxon>Bacillariophyceae</taxon>
        <taxon>Bacillariophycidae</taxon>
        <taxon>Naviculales</taxon>
        <taxon>Naviculaceae</taxon>
        <taxon>Seminavis</taxon>
    </lineage>
</organism>
<evidence type="ECO:0000313" key="2">
    <source>
        <dbReference type="EMBL" id="CAB9501742.1"/>
    </source>
</evidence>
<sequence>MGGEAYYSALGQIKSSMRQNHYRTHRVQALQDRAMASMHTNRRTNQTAAMAGMITLSSVTGNQNIPHLKTELQARDYTEEELSGKKIKALKTMLKAYESQRLGGQGDNSVEDIKASNHSQQPHSF</sequence>
<reference evidence="2" key="1">
    <citation type="submission" date="2020-06" db="EMBL/GenBank/DDBJ databases">
        <authorList>
            <consortium name="Plant Systems Biology data submission"/>
        </authorList>
    </citation>
    <scope>NUCLEOTIDE SEQUENCE</scope>
    <source>
        <strain evidence="2">D6</strain>
    </source>
</reference>
<name>A0A9N8DFC7_9STRA</name>
<gene>
    <name evidence="2" type="ORF">SEMRO_117_G057350.1</name>
</gene>
<keyword evidence="3" id="KW-1185">Reference proteome</keyword>
<accession>A0A9N8DFC7</accession>
<dbReference type="EMBL" id="CAICTM010000116">
    <property type="protein sequence ID" value="CAB9501742.1"/>
    <property type="molecule type" value="Genomic_DNA"/>
</dbReference>